<dbReference type="OrthoDB" id="6949587at2"/>
<dbReference type="Proteomes" id="UP000199650">
    <property type="component" value="Unassembled WGS sequence"/>
</dbReference>
<dbReference type="Gene3D" id="3.50.50.60">
    <property type="entry name" value="FAD/NAD(P)-binding domain"/>
    <property type="match status" value="1"/>
</dbReference>
<dbReference type="InterPro" id="IPR006076">
    <property type="entry name" value="FAD-dep_OxRdtase"/>
</dbReference>
<organism evidence="4 5">
    <name type="scientific">Aliiroseovarius sediminilitoris</name>
    <dbReference type="NCBI Taxonomy" id="1173584"/>
    <lineage>
        <taxon>Bacteria</taxon>
        <taxon>Pseudomonadati</taxon>
        <taxon>Pseudomonadota</taxon>
        <taxon>Alphaproteobacteria</taxon>
        <taxon>Rhodobacterales</taxon>
        <taxon>Paracoccaceae</taxon>
        <taxon>Aliiroseovarius</taxon>
    </lineage>
</organism>
<accession>A0A1I0NWE1</accession>
<dbReference type="SUPFAM" id="SSF54373">
    <property type="entry name" value="FAD-linked reductases, C-terminal domain"/>
    <property type="match status" value="1"/>
</dbReference>
<proteinExistence type="predicted"/>
<keyword evidence="5" id="KW-1185">Reference proteome</keyword>
<protein>
    <submittedName>
        <fullName evidence="4">Glycine/D-amino acid oxidase</fullName>
    </submittedName>
</protein>
<keyword evidence="2" id="KW-0472">Membrane</keyword>
<gene>
    <name evidence="4" type="ORF">SAMN05444851_1155</name>
</gene>
<dbReference type="GO" id="GO:0016491">
    <property type="term" value="F:oxidoreductase activity"/>
    <property type="evidence" value="ECO:0007669"/>
    <property type="project" value="UniProtKB-KW"/>
</dbReference>
<evidence type="ECO:0000256" key="2">
    <source>
        <dbReference type="SAM" id="Phobius"/>
    </source>
</evidence>
<sequence>MQQRTQEITIIGGGLVGLSVALGLLMAGQRVRVLDGADSDARASQGNFGLIWGQGKGWDFAPYANWTMDALTAWPAFAQQLRGLSGIDVALDQPGGYEFFTDPTEFDAFKAELAQQAIHLGKRARYEMLSGDDLRSQMQGIGPDVVGASFSLCDGHVNPLRFLRALRCSVQTMGGHVRLGATVSAIRPQPKGGFALVLADGETLYTEQVVLCAGLGAATLARDLGFNTQVRPQLGELLITEKLGDRLPFLSSTIRQVDEGGVQIGGTKANAGLNDHETLPIMSKLAHHAVTVFPALADVRVVRAWGALRVMSPDGYPVYAKSSMHPGAFLVTCHSGVTLAPLHASVLAEWILNTSATPELEAFDECRFALSHAA</sequence>
<dbReference type="InterPro" id="IPR036188">
    <property type="entry name" value="FAD/NAD-bd_sf"/>
</dbReference>
<keyword evidence="2" id="KW-0812">Transmembrane</keyword>
<keyword evidence="1" id="KW-0560">Oxidoreductase</keyword>
<evidence type="ECO:0000256" key="1">
    <source>
        <dbReference type="ARBA" id="ARBA00023002"/>
    </source>
</evidence>
<dbReference type="Gene3D" id="3.30.9.10">
    <property type="entry name" value="D-Amino Acid Oxidase, subunit A, domain 2"/>
    <property type="match status" value="1"/>
</dbReference>
<feature type="transmembrane region" description="Helical" evidence="2">
    <location>
        <begin position="7"/>
        <end position="27"/>
    </location>
</feature>
<dbReference type="PANTHER" id="PTHR13847">
    <property type="entry name" value="SARCOSINE DEHYDROGENASE-RELATED"/>
    <property type="match status" value="1"/>
</dbReference>
<dbReference type="GO" id="GO:0005737">
    <property type="term" value="C:cytoplasm"/>
    <property type="evidence" value="ECO:0007669"/>
    <property type="project" value="TreeGrafter"/>
</dbReference>
<dbReference type="RefSeq" id="WP_091429052.1">
    <property type="nucleotide sequence ID" value="NZ_FOJB01000001.1"/>
</dbReference>
<dbReference type="STRING" id="1173584.SAMN05444851_1155"/>
<keyword evidence="2" id="KW-1133">Transmembrane helix</keyword>
<evidence type="ECO:0000259" key="3">
    <source>
        <dbReference type="Pfam" id="PF01266"/>
    </source>
</evidence>
<dbReference type="SUPFAM" id="SSF51905">
    <property type="entry name" value="FAD/NAD(P)-binding domain"/>
    <property type="match status" value="1"/>
</dbReference>
<dbReference type="AlphaFoldDB" id="A0A1I0NWE1"/>
<reference evidence="4 5" key="1">
    <citation type="submission" date="2016-10" db="EMBL/GenBank/DDBJ databases">
        <authorList>
            <person name="de Groot N.N."/>
        </authorList>
    </citation>
    <scope>NUCLEOTIDE SEQUENCE [LARGE SCALE GENOMIC DNA]</scope>
    <source>
        <strain evidence="4 5">DSM 29439</strain>
    </source>
</reference>
<evidence type="ECO:0000313" key="5">
    <source>
        <dbReference type="Proteomes" id="UP000199650"/>
    </source>
</evidence>
<feature type="domain" description="FAD dependent oxidoreductase" evidence="3">
    <location>
        <begin position="8"/>
        <end position="350"/>
    </location>
</feature>
<name>A0A1I0NWE1_9RHOB</name>
<dbReference type="EMBL" id="FOJB01000001">
    <property type="protein sequence ID" value="SEW06110.1"/>
    <property type="molecule type" value="Genomic_DNA"/>
</dbReference>
<dbReference type="Pfam" id="PF01266">
    <property type="entry name" value="DAO"/>
    <property type="match status" value="1"/>
</dbReference>
<evidence type="ECO:0000313" key="4">
    <source>
        <dbReference type="EMBL" id="SEW06110.1"/>
    </source>
</evidence>